<organism evidence="2 3">
    <name type="scientific">Seminavis robusta</name>
    <dbReference type="NCBI Taxonomy" id="568900"/>
    <lineage>
        <taxon>Eukaryota</taxon>
        <taxon>Sar</taxon>
        <taxon>Stramenopiles</taxon>
        <taxon>Ochrophyta</taxon>
        <taxon>Bacillariophyta</taxon>
        <taxon>Bacillariophyceae</taxon>
        <taxon>Bacillariophycidae</taxon>
        <taxon>Naviculales</taxon>
        <taxon>Naviculaceae</taxon>
        <taxon>Seminavis</taxon>
    </lineage>
</organism>
<gene>
    <name evidence="2" type="ORF">SEMRO_487_G152840.1</name>
</gene>
<protein>
    <submittedName>
        <fullName evidence="2">Uncharacterized protein</fullName>
    </submittedName>
</protein>
<comment type="caution">
    <text evidence="2">The sequence shown here is derived from an EMBL/GenBank/DDBJ whole genome shotgun (WGS) entry which is preliminary data.</text>
</comment>
<feature type="signal peptide" evidence="1">
    <location>
        <begin position="1"/>
        <end position="23"/>
    </location>
</feature>
<dbReference type="EMBL" id="CAICTM010000486">
    <property type="protein sequence ID" value="CAB9511485.1"/>
    <property type="molecule type" value="Genomic_DNA"/>
</dbReference>
<reference evidence="2" key="1">
    <citation type="submission" date="2020-06" db="EMBL/GenBank/DDBJ databases">
        <authorList>
            <consortium name="Plant Systems Biology data submission"/>
        </authorList>
    </citation>
    <scope>NUCLEOTIDE SEQUENCE</scope>
    <source>
        <strain evidence="2">D6</strain>
    </source>
</reference>
<dbReference type="Proteomes" id="UP001153069">
    <property type="component" value="Unassembled WGS sequence"/>
</dbReference>
<dbReference type="AlphaFoldDB" id="A0A9N8E047"/>
<evidence type="ECO:0000256" key="1">
    <source>
        <dbReference type="SAM" id="SignalP"/>
    </source>
</evidence>
<evidence type="ECO:0000313" key="3">
    <source>
        <dbReference type="Proteomes" id="UP001153069"/>
    </source>
</evidence>
<feature type="chain" id="PRO_5040404701" evidence="1">
    <location>
        <begin position="24"/>
        <end position="391"/>
    </location>
</feature>
<accession>A0A9N8E047</accession>
<keyword evidence="3" id="KW-1185">Reference proteome</keyword>
<keyword evidence="1" id="KW-0732">Signal</keyword>
<name>A0A9N8E047_9STRA</name>
<evidence type="ECO:0000313" key="2">
    <source>
        <dbReference type="EMBL" id="CAB9511485.1"/>
    </source>
</evidence>
<proteinExistence type="predicted"/>
<dbReference type="OrthoDB" id="44749at2759"/>
<sequence length="391" mass="42871">MVQTRLVLLLSAPLLLVLKSGSALVSRHSSCLLRRSGIRSARPRLSLVSQDEDALSEACLDNESSRHGLQPFSRRAIFQRVGILSFVLGNPLLANAAAPVTIEEADSFGAKAQRLLRPKPPKALRPKLNKDFAVLLMRSSYMALDQLDCVAMDQFQRDFFLIRQAEYQFYVNELGPGIVQQGDLTDPYYFDFISFAQYATISREILQNPAVVFNEQKPIEVPEDEPQRFETVVIKRDPALTNDKLASTHSQLVALAILNKLDETFGTTDARIPKVDPQSRPSADAVLASVSQLVKLFLINGYAWDGKASISKNSAAVDGDASGTQISINLTAPANIWSGQALQLRNKLGGGVSNSFILTCANELVRRMGYEIAATSVSYTGTNEICTFTLS</sequence>